<dbReference type="AlphaFoldDB" id="A0A4Z0KBL8"/>
<evidence type="ECO:0000313" key="7">
    <source>
        <dbReference type="Proteomes" id="UP000298196"/>
    </source>
</evidence>
<sequence>RAERVGGGLLSQIYDDVSLEDAPYFSALYGPSRHAIVVPDLSQIAEQLEGLTDCPEDLYLIEGDPQSFDDSVFSVDELEKAVVVKIADRQWRYSRFPSLPIFGRAARENRI</sequence>
<evidence type="ECO:0000256" key="2">
    <source>
        <dbReference type="ARBA" id="ARBA00022829"/>
    </source>
</evidence>
<keyword evidence="2" id="KW-0159">Chromosome partition</keyword>
<dbReference type="GO" id="GO:0007059">
    <property type="term" value="P:chromosome segregation"/>
    <property type="evidence" value="ECO:0007669"/>
    <property type="project" value="UniProtKB-KW"/>
</dbReference>
<dbReference type="PANTHER" id="PTHR42963">
    <property type="entry name" value="CHROMOSOME PARTITION PROTEIN MUKB"/>
    <property type="match status" value="1"/>
</dbReference>
<dbReference type="InterPro" id="IPR042501">
    <property type="entry name" value="MukB_hinge_sf"/>
</dbReference>
<keyword evidence="7" id="KW-1185">Reference proteome</keyword>
<evidence type="ECO:0000259" key="5">
    <source>
        <dbReference type="Pfam" id="PF16330"/>
    </source>
</evidence>
<dbReference type="GO" id="GO:0003677">
    <property type="term" value="F:DNA binding"/>
    <property type="evidence" value="ECO:0007669"/>
    <property type="project" value="UniProtKB-KW"/>
</dbReference>
<feature type="domain" description="MukB hinge" evidence="5">
    <location>
        <begin position="2"/>
        <end position="111"/>
    </location>
</feature>
<dbReference type="InterPro" id="IPR050308">
    <property type="entry name" value="MukB/SMC"/>
</dbReference>
<keyword evidence="3" id="KW-0226">DNA condensation</keyword>
<comment type="caution">
    <text evidence="6">The sequence shown here is derived from an EMBL/GenBank/DDBJ whole genome shotgun (WGS) entry which is preliminary data.</text>
</comment>
<keyword evidence="4" id="KW-0238">DNA-binding</keyword>
<proteinExistence type="predicted"/>
<keyword evidence="1" id="KW-0963">Cytoplasm</keyword>
<feature type="non-terminal residue" evidence="6">
    <location>
        <position position="111"/>
    </location>
</feature>
<accession>A0A4Z0KBL8</accession>
<evidence type="ECO:0000256" key="4">
    <source>
        <dbReference type="ARBA" id="ARBA00023125"/>
    </source>
</evidence>
<dbReference type="GO" id="GO:0030261">
    <property type="term" value="P:chromosome condensation"/>
    <property type="evidence" value="ECO:0007669"/>
    <property type="project" value="UniProtKB-KW"/>
</dbReference>
<evidence type="ECO:0000256" key="1">
    <source>
        <dbReference type="ARBA" id="ARBA00022490"/>
    </source>
</evidence>
<dbReference type="GO" id="GO:0005737">
    <property type="term" value="C:cytoplasm"/>
    <property type="evidence" value="ECO:0007669"/>
    <property type="project" value="TreeGrafter"/>
</dbReference>
<organism evidence="6 7">
    <name type="scientific">Salmonella enterica subsp. enterica serovar Poona</name>
    <dbReference type="NCBI Taxonomy" id="436295"/>
    <lineage>
        <taxon>Bacteria</taxon>
        <taxon>Pseudomonadati</taxon>
        <taxon>Pseudomonadota</taxon>
        <taxon>Gammaproteobacteria</taxon>
        <taxon>Enterobacterales</taxon>
        <taxon>Enterobacteriaceae</taxon>
        <taxon>Salmonella</taxon>
    </lineage>
</organism>
<name>A0A4Z0KBL8_SALET</name>
<dbReference type="Pfam" id="PF16330">
    <property type="entry name" value="MukB_hinge"/>
    <property type="match status" value="1"/>
</dbReference>
<reference evidence="6 7" key="1">
    <citation type="submission" date="2018-03" db="EMBL/GenBank/DDBJ databases">
        <title>Non-Typhoidal Salmonella genome sequencing and assembly.</title>
        <authorList>
            <person name="Matchawe C."/>
        </authorList>
    </citation>
    <scope>NUCLEOTIDE SEQUENCE [LARGE SCALE GENOMIC DNA]</scope>
    <source>
        <strain evidence="6 7">22sa</strain>
    </source>
</reference>
<protein>
    <submittedName>
        <fullName evidence="6">Chromosome partition protein MukB</fullName>
    </submittedName>
</protein>
<evidence type="ECO:0000313" key="6">
    <source>
        <dbReference type="EMBL" id="TGD33561.1"/>
    </source>
</evidence>
<gene>
    <name evidence="6" type="ORF">C9F07_34445</name>
</gene>
<feature type="non-terminal residue" evidence="6">
    <location>
        <position position="1"/>
    </location>
</feature>
<dbReference type="Proteomes" id="UP000298196">
    <property type="component" value="Unassembled WGS sequence"/>
</dbReference>
<dbReference type="InterPro" id="IPR032520">
    <property type="entry name" value="MukB_hinge"/>
</dbReference>
<dbReference type="EMBL" id="PYKI01003427">
    <property type="protein sequence ID" value="TGD33561.1"/>
    <property type="molecule type" value="Genomic_DNA"/>
</dbReference>
<dbReference type="PANTHER" id="PTHR42963:SF1">
    <property type="entry name" value="DUF4476 DOMAIN-CONTAINING PROTEIN"/>
    <property type="match status" value="1"/>
</dbReference>
<dbReference type="Gene3D" id="3.30.70.3500">
    <property type="entry name" value="MukB, hinge domain"/>
    <property type="match status" value="1"/>
</dbReference>
<evidence type="ECO:0000256" key="3">
    <source>
        <dbReference type="ARBA" id="ARBA00023067"/>
    </source>
</evidence>